<dbReference type="SMART" id="SM00110">
    <property type="entry name" value="C1Q"/>
    <property type="match status" value="1"/>
</dbReference>
<dbReference type="Gene3D" id="2.60.120.40">
    <property type="match status" value="1"/>
</dbReference>
<accession>A0A8W8LYC5</accession>
<feature type="coiled-coil region" evidence="4">
    <location>
        <begin position="49"/>
        <end position="76"/>
    </location>
</feature>
<dbReference type="SUPFAM" id="SSF49842">
    <property type="entry name" value="TNF-like"/>
    <property type="match status" value="1"/>
</dbReference>
<evidence type="ECO:0000256" key="4">
    <source>
        <dbReference type="SAM" id="Coils"/>
    </source>
</evidence>
<evidence type="ECO:0000256" key="2">
    <source>
        <dbReference type="ARBA" id="ARBA00022525"/>
    </source>
</evidence>
<dbReference type="InterPro" id="IPR008983">
    <property type="entry name" value="Tumour_necrosis_fac-like_dom"/>
</dbReference>
<dbReference type="Proteomes" id="UP000005408">
    <property type="component" value="Unassembled WGS sequence"/>
</dbReference>
<dbReference type="PROSITE" id="PS50871">
    <property type="entry name" value="C1Q"/>
    <property type="match status" value="1"/>
</dbReference>
<dbReference type="AlphaFoldDB" id="A0A8W8LYC5"/>
<dbReference type="EnsemblMetazoa" id="G30186.1">
    <property type="protein sequence ID" value="G30186.1:cds"/>
    <property type="gene ID" value="G30186"/>
</dbReference>
<organism evidence="7 8">
    <name type="scientific">Magallana gigas</name>
    <name type="common">Pacific oyster</name>
    <name type="synonym">Crassostrea gigas</name>
    <dbReference type="NCBI Taxonomy" id="29159"/>
    <lineage>
        <taxon>Eukaryota</taxon>
        <taxon>Metazoa</taxon>
        <taxon>Spiralia</taxon>
        <taxon>Lophotrochozoa</taxon>
        <taxon>Mollusca</taxon>
        <taxon>Bivalvia</taxon>
        <taxon>Autobranchia</taxon>
        <taxon>Pteriomorphia</taxon>
        <taxon>Ostreida</taxon>
        <taxon>Ostreoidea</taxon>
        <taxon>Ostreidae</taxon>
        <taxon>Magallana</taxon>
    </lineage>
</organism>
<dbReference type="InterPro" id="IPR001073">
    <property type="entry name" value="C1q_dom"/>
</dbReference>
<evidence type="ECO:0000256" key="5">
    <source>
        <dbReference type="SAM" id="SignalP"/>
    </source>
</evidence>
<keyword evidence="4" id="KW-0175">Coiled coil</keyword>
<proteinExistence type="predicted"/>
<dbReference type="GO" id="GO:0005576">
    <property type="term" value="C:extracellular region"/>
    <property type="evidence" value="ECO:0007669"/>
    <property type="project" value="UniProtKB-SubCell"/>
</dbReference>
<feature type="chain" id="PRO_5042431721" description="C1q domain-containing protein" evidence="5">
    <location>
        <begin position="21"/>
        <end position="265"/>
    </location>
</feature>
<evidence type="ECO:0000259" key="6">
    <source>
        <dbReference type="PROSITE" id="PS50871"/>
    </source>
</evidence>
<sequence length="265" mass="29606">MASWNCRLVLLFCLFSPLKAENEDSKWRGKMEEQMRKLAAMVEDQGRIIKGQNSEIAALKERISELETKSEVKEASEKQIHSSIHKTDIKIDQIIKTMKEQQKPFPSGLQKRLLLDSSIVHETPIAFYAYISHDFTHVGNDHVFIYDTVVTNSGHAYNNYSGIFTAPSRGLYAFAYSIAVAGHHISGDHDSNLGEISVRLVRNASPVGSIAADTESVNEDEMATGFAILYLDAGDIVKVVNPSKGQGSFLSNLREYWTFSGFRID</sequence>
<dbReference type="InterPro" id="IPR050822">
    <property type="entry name" value="Cerebellin_Synaptic_Org"/>
</dbReference>
<evidence type="ECO:0000313" key="7">
    <source>
        <dbReference type="EnsemblMetazoa" id="G30186.2:cds"/>
    </source>
</evidence>
<dbReference type="OrthoDB" id="6080680at2759"/>
<dbReference type="EnsemblMetazoa" id="G30186.2">
    <property type="protein sequence ID" value="G30186.2:cds"/>
    <property type="gene ID" value="G30186"/>
</dbReference>
<evidence type="ECO:0000256" key="3">
    <source>
        <dbReference type="ARBA" id="ARBA00022729"/>
    </source>
</evidence>
<feature type="signal peptide" evidence="5">
    <location>
        <begin position="1"/>
        <end position="20"/>
    </location>
</feature>
<evidence type="ECO:0000256" key="1">
    <source>
        <dbReference type="ARBA" id="ARBA00004613"/>
    </source>
</evidence>
<keyword evidence="8" id="KW-1185">Reference proteome</keyword>
<protein>
    <recommendedName>
        <fullName evidence="6">C1q domain-containing protein</fullName>
    </recommendedName>
</protein>
<comment type="subcellular location">
    <subcellularLocation>
        <location evidence="1">Secreted</location>
    </subcellularLocation>
</comment>
<feature type="domain" description="C1q" evidence="6">
    <location>
        <begin position="120"/>
        <end position="265"/>
    </location>
</feature>
<dbReference type="OMA" id="NEDSKWR"/>
<dbReference type="Pfam" id="PF00386">
    <property type="entry name" value="C1q"/>
    <property type="match status" value="1"/>
</dbReference>
<evidence type="ECO:0000313" key="8">
    <source>
        <dbReference type="Proteomes" id="UP000005408"/>
    </source>
</evidence>
<dbReference type="PANTHER" id="PTHR22923:SF116">
    <property type="entry name" value="C1Q DOMAIN-CONTAINING PROTEIN"/>
    <property type="match status" value="1"/>
</dbReference>
<dbReference type="PANTHER" id="PTHR22923">
    <property type="entry name" value="CEREBELLIN-RELATED"/>
    <property type="match status" value="1"/>
</dbReference>
<name>A0A8W8LYC5_MAGGI</name>
<keyword evidence="2" id="KW-0964">Secreted</keyword>
<keyword evidence="3 5" id="KW-0732">Signal</keyword>
<reference evidence="7" key="1">
    <citation type="submission" date="2022-08" db="UniProtKB">
        <authorList>
            <consortium name="EnsemblMetazoa"/>
        </authorList>
    </citation>
    <scope>IDENTIFICATION</scope>
    <source>
        <strain evidence="7">05x7-T-G4-1.051#20</strain>
    </source>
</reference>